<dbReference type="GO" id="GO:0003959">
    <property type="term" value="F:NADPH dehydrogenase activity"/>
    <property type="evidence" value="ECO:0007669"/>
    <property type="project" value="UniProtKB-EC"/>
</dbReference>
<sequence length="339" mass="37115">MSLIFNPFTQKNVTLNNRIVLSPMCMYSADDDGKVTDWHIVHYGTRAAGKVGLLILEATAVESRGRISAKDLGLWNDEQMAGLKQIVSFAHSQGVKAGIQLAHAGRKAEVDERIIAPSAIPFSEGGPVPAEMGPKEISEVIQAFADSARRAKEIGFDVVEIHAAHGYLLHEFLSPLSNKRTDEYGGDLEGRSRLLKEVIKAVQAEWGQERPLYVRISAVDYHPDGLQIEDSIALARLLKEWGVDLIDVSSGGLIPNPPSRIFPGYQVAFAEAIKKQVGIATGAVGLITTTEQAEEILGNERADLVFLARELLRDPYWVLHAAQKLGINDLAPNQYSRAF</sequence>
<dbReference type="Gene3D" id="3.20.20.70">
    <property type="entry name" value="Aldolase class I"/>
    <property type="match status" value="1"/>
</dbReference>
<evidence type="ECO:0000256" key="4">
    <source>
        <dbReference type="ARBA" id="ARBA00022857"/>
    </source>
</evidence>
<dbReference type="EC" id="1.6.99.1" evidence="7"/>
<keyword evidence="5 7" id="KW-0560">Oxidoreductase</keyword>
<gene>
    <name evidence="7" type="primary">namA</name>
    <name evidence="7" type="ORF">H1164_16550</name>
</gene>
<accession>A0A7W1XD32</accession>
<keyword evidence="3" id="KW-0288">FMN</keyword>
<evidence type="ECO:0000256" key="5">
    <source>
        <dbReference type="ARBA" id="ARBA00023002"/>
    </source>
</evidence>
<evidence type="ECO:0000313" key="7">
    <source>
        <dbReference type="EMBL" id="MBA4544445.1"/>
    </source>
</evidence>
<dbReference type="PANTHER" id="PTHR43303:SF4">
    <property type="entry name" value="NADPH DEHYDROGENASE C23G7.10C-RELATED"/>
    <property type="match status" value="1"/>
</dbReference>
<evidence type="ECO:0000259" key="6">
    <source>
        <dbReference type="Pfam" id="PF00724"/>
    </source>
</evidence>
<evidence type="ECO:0000256" key="2">
    <source>
        <dbReference type="ARBA" id="ARBA00022630"/>
    </source>
</evidence>
<reference evidence="7 8" key="1">
    <citation type="submission" date="2020-07" db="EMBL/GenBank/DDBJ databases">
        <authorList>
            <person name="Feng H."/>
        </authorList>
    </citation>
    <scope>NUCLEOTIDE SEQUENCE [LARGE SCALE GENOMIC DNA]</scope>
    <source>
        <strain evidence="8">s-11</strain>
    </source>
</reference>
<protein>
    <submittedName>
        <fullName evidence="7">NADPH dehydrogenase NamA</fullName>
        <ecNumber evidence="7">1.6.99.1</ecNumber>
    </submittedName>
</protein>
<dbReference type="Proteomes" id="UP000530514">
    <property type="component" value="Unassembled WGS sequence"/>
</dbReference>
<dbReference type="EMBL" id="JACEIP010000040">
    <property type="protein sequence ID" value="MBA4544445.1"/>
    <property type="molecule type" value="Genomic_DNA"/>
</dbReference>
<dbReference type="GO" id="GO:0010181">
    <property type="term" value="F:FMN binding"/>
    <property type="evidence" value="ECO:0007669"/>
    <property type="project" value="InterPro"/>
</dbReference>
<dbReference type="InterPro" id="IPR001155">
    <property type="entry name" value="OxRdtase_FMN_N"/>
</dbReference>
<dbReference type="CDD" id="cd02932">
    <property type="entry name" value="OYE_YqiM_FMN"/>
    <property type="match status" value="1"/>
</dbReference>
<dbReference type="SUPFAM" id="SSF51395">
    <property type="entry name" value="FMN-linked oxidoreductases"/>
    <property type="match status" value="1"/>
</dbReference>
<evidence type="ECO:0000313" key="8">
    <source>
        <dbReference type="Proteomes" id="UP000530514"/>
    </source>
</evidence>
<proteinExistence type="predicted"/>
<evidence type="ECO:0000256" key="3">
    <source>
        <dbReference type="ARBA" id="ARBA00022643"/>
    </source>
</evidence>
<keyword evidence="2" id="KW-0285">Flavoprotein</keyword>
<organism evidence="7 8">
    <name type="scientific">Thermoactinomyces daqus</name>
    <dbReference type="NCBI Taxonomy" id="1329516"/>
    <lineage>
        <taxon>Bacteria</taxon>
        <taxon>Bacillati</taxon>
        <taxon>Bacillota</taxon>
        <taxon>Bacilli</taxon>
        <taxon>Bacillales</taxon>
        <taxon>Thermoactinomycetaceae</taxon>
        <taxon>Thermoactinomyces</taxon>
    </lineage>
</organism>
<keyword evidence="4" id="KW-0521">NADP</keyword>
<dbReference type="SMR" id="A0A7W1XD32"/>
<dbReference type="InterPro" id="IPR044152">
    <property type="entry name" value="YqjM-like"/>
</dbReference>
<dbReference type="Pfam" id="PF00724">
    <property type="entry name" value="Oxidored_FMN"/>
    <property type="match status" value="1"/>
</dbReference>
<comment type="caution">
    <text evidence="7">The sequence shown here is derived from an EMBL/GenBank/DDBJ whole genome shotgun (WGS) entry which is preliminary data.</text>
</comment>
<dbReference type="GO" id="GO:0050661">
    <property type="term" value="F:NADP binding"/>
    <property type="evidence" value="ECO:0007669"/>
    <property type="project" value="InterPro"/>
</dbReference>
<feature type="domain" description="NADH:flavin oxidoreductase/NADH oxidase N-terminal" evidence="6">
    <location>
        <begin position="4"/>
        <end position="325"/>
    </location>
</feature>
<keyword evidence="8" id="KW-1185">Reference proteome</keyword>
<evidence type="ECO:0000256" key="1">
    <source>
        <dbReference type="ARBA" id="ARBA00001917"/>
    </source>
</evidence>
<name>A0A7W1XD32_9BACL</name>
<comment type="cofactor">
    <cofactor evidence="1">
        <name>FMN</name>
        <dbReference type="ChEBI" id="CHEBI:58210"/>
    </cofactor>
</comment>
<dbReference type="PANTHER" id="PTHR43303">
    <property type="entry name" value="NADPH DEHYDROGENASE C23G7.10C-RELATED"/>
    <property type="match status" value="1"/>
</dbReference>
<dbReference type="InterPro" id="IPR013785">
    <property type="entry name" value="Aldolase_TIM"/>
</dbReference>
<dbReference type="AlphaFoldDB" id="A0A7W1XD32"/>
<dbReference type="OrthoDB" id="9772736at2"/>
<dbReference type="NCBIfam" id="NF010047">
    <property type="entry name" value="PRK13523.1"/>
    <property type="match status" value="1"/>
</dbReference>
<dbReference type="RefSeq" id="WP_033102159.1">
    <property type="nucleotide sequence ID" value="NZ_JACEIP010000040.1"/>
</dbReference>